<keyword evidence="6" id="KW-0663">Pyridoxal phosphate</keyword>
<organism evidence="11 12">
    <name type="scientific">Caldichromatium japonicum</name>
    <dbReference type="NCBI Taxonomy" id="2699430"/>
    <lineage>
        <taxon>Bacteria</taxon>
        <taxon>Pseudomonadati</taxon>
        <taxon>Pseudomonadota</taxon>
        <taxon>Gammaproteobacteria</taxon>
        <taxon>Chromatiales</taxon>
        <taxon>Chromatiaceae</taxon>
        <taxon>Caldichromatium</taxon>
    </lineage>
</organism>
<comment type="cofactor">
    <cofactor evidence="1">
        <name>pyridoxal 5'-phosphate</name>
        <dbReference type="ChEBI" id="CHEBI:597326"/>
    </cofactor>
</comment>
<dbReference type="AlphaFoldDB" id="A0A6G7VGY3"/>
<dbReference type="EC" id="4.1.1.81" evidence="4"/>
<keyword evidence="5" id="KW-0169">Cobalamin biosynthesis</keyword>
<evidence type="ECO:0000256" key="2">
    <source>
        <dbReference type="ARBA" id="ARBA00003444"/>
    </source>
</evidence>
<dbReference type="KEGG" id="cjap:GWK36_04555"/>
<feature type="domain" description="Aminotransferase class I/classII large" evidence="10">
    <location>
        <begin position="58"/>
        <end position="312"/>
    </location>
</feature>
<evidence type="ECO:0000313" key="11">
    <source>
        <dbReference type="EMBL" id="QIK39108.1"/>
    </source>
</evidence>
<comment type="catalytic activity">
    <reaction evidence="9">
        <text>O-phospho-L-threonine + H(+) = (R)-1-aminopropan-2-yl phosphate + CO2</text>
        <dbReference type="Rhea" id="RHEA:11492"/>
        <dbReference type="ChEBI" id="CHEBI:15378"/>
        <dbReference type="ChEBI" id="CHEBI:16526"/>
        <dbReference type="ChEBI" id="CHEBI:58563"/>
        <dbReference type="ChEBI" id="CHEBI:58675"/>
        <dbReference type="EC" id="4.1.1.81"/>
    </reaction>
</comment>
<evidence type="ECO:0000259" key="10">
    <source>
        <dbReference type="Pfam" id="PF00155"/>
    </source>
</evidence>
<dbReference type="InterPro" id="IPR005860">
    <property type="entry name" value="CobD"/>
</dbReference>
<dbReference type="UniPathway" id="UPA00148"/>
<dbReference type="PANTHER" id="PTHR42885">
    <property type="entry name" value="HISTIDINOL-PHOSPHATE AMINOTRANSFERASE-RELATED"/>
    <property type="match status" value="1"/>
</dbReference>
<keyword evidence="12" id="KW-1185">Reference proteome</keyword>
<gene>
    <name evidence="11" type="ORF">GWK36_04555</name>
</gene>
<dbReference type="CDD" id="cd00609">
    <property type="entry name" value="AAT_like"/>
    <property type="match status" value="1"/>
</dbReference>
<evidence type="ECO:0000256" key="5">
    <source>
        <dbReference type="ARBA" id="ARBA00022573"/>
    </source>
</evidence>
<comment type="function">
    <text evidence="2">Decarboxylates L-threonine-O-3-phosphate to yield (R)-1-amino-2-propanol O-2-phosphate, the precursor for the linkage between the nucleotide loop and the corrin ring in cobalamin.</text>
</comment>
<proteinExistence type="predicted"/>
<dbReference type="InterPro" id="IPR015421">
    <property type="entry name" value="PyrdxlP-dep_Trfase_major"/>
</dbReference>
<evidence type="ECO:0000256" key="9">
    <source>
        <dbReference type="ARBA" id="ARBA00048531"/>
    </source>
</evidence>
<dbReference type="NCBIfam" id="TIGR01140">
    <property type="entry name" value="L_thr_O3P_dcar"/>
    <property type="match status" value="1"/>
</dbReference>
<dbReference type="PROSITE" id="PS00105">
    <property type="entry name" value="AA_TRANSFER_CLASS_1"/>
    <property type="match status" value="1"/>
</dbReference>
<dbReference type="PANTHER" id="PTHR42885:SF1">
    <property type="entry name" value="THREONINE-PHOSPHATE DECARBOXYLASE"/>
    <property type="match status" value="1"/>
</dbReference>
<dbReference type="InterPro" id="IPR015424">
    <property type="entry name" value="PyrdxlP-dep_Trfase"/>
</dbReference>
<protein>
    <recommendedName>
        <fullName evidence="4">threonine-phosphate decarboxylase</fullName>
        <ecNumber evidence="4">4.1.1.81</ecNumber>
    </recommendedName>
    <alternativeName>
        <fullName evidence="8">L-threonine-O-3-phosphate decarboxylase</fullName>
    </alternativeName>
</protein>
<keyword evidence="7 11" id="KW-0456">Lyase</keyword>
<dbReference type="GO" id="GO:0009236">
    <property type="term" value="P:cobalamin biosynthetic process"/>
    <property type="evidence" value="ECO:0007669"/>
    <property type="project" value="UniProtKB-UniPathway"/>
</dbReference>
<evidence type="ECO:0000256" key="4">
    <source>
        <dbReference type="ARBA" id="ARBA00012285"/>
    </source>
</evidence>
<dbReference type="SUPFAM" id="SSF53383">
    <property type="entry name" value="PLP-dependent transferases"/>
    <property type="match status" value="1"/>
</dbReference>
<evidence type="ECO:0000256" key="8">
    <source>
        <dbReference type="ARBA" id="ARBA00029996"/>
    </source>
</evidence>
<dbReference type="InterPro" id="IPR004839">
    <property type="entry name" value="Aminotransferase_I/II_large"/>
</dbReference>
<dbReference type="Pfam" id="PF00155">
    <property type="entry name" value="Aminotran_1_2"/>
    <property type="match status" value="1"/>
</dbReference>
<evidence type="ECO:0000256" key="6">
    <source>
        <dbReference type="ARBA" id="ARBA00022898"/>
    </source>
</evidence>
<dbReference type="GO" id="GO:0030170">
    <property type="term" value="F:pyridoxal phosphate binding"/>
    <property type="evidence" value="ECO:0007669"/>
    <property type="project" value="InterPro"/>
</dbReference>
<sequence>MELAPPEHGGGLRAWARRFGRPLGEWVDLSTGINPRGWSVPELPSEVWQRLPEEDDGLAAAAAAYYGTEGAVPVPGVQAAIQLLPYLRPPCRVGVPAIGYAEHAYRWRLAGHQIIELPEDEAEAALGNLDVLVVIHPNNPTGRRWPADHLLAWHEILGARGGWLVVDESFIDPTPEASLVQAANRPGLIILRSLGKFFGLGGARVGFVFTEERLAAQVRRLIGPWSVGHPARWVARLALLDHAWQARARVELAAASERLAGSLGEQGLAPAGGTALFQWILTPDAATIQRHLAEEGILVRRFAYPASLRFGLPADEAGWARLEKALVSLNLW</sequence>
<evidence type="ECO:0000256" key="7">
    <source>
        <dbReference type="ARBA" id="ARBA00023239"/>
    </source>
</evidence>
<dbReference type="Proteomes" id="UP000502699">
    <property type="component" value="Chromosome"/>
</dbReference>
<dbReference type="Gene3D" id="3.40.640.10">
    <property type="entry name" value="Type I PLP-dependent aspartate aminotransferase-like (Major domain)"/>
    <property type="match status" value="1"/>
</dbReference>
<dbReference type="Gene3D" id="3.90.1150.10">
    <property type="entry name" value="Aspartate Aminotransferase, domain 1"/>
    <property type="match status" value="1"/>
</dbReference>
<name>A0A6G7VGY3_9GAMM</name>
<evidence type="ECO:0000313" key="12">
    <source>
        <dbReference type="Proteomes" id="UP000502699"/>
    </source>
</evidence>
<comment type="pathway">
    <text evidence="3">Cofactor biosynthesis; adenosylcobalamin biosynthesis.</text>
</comment>
<dbReference type="GO" id="GO:0048472">
    <property type="term" value="F:threonine-phosphate decarboxylase activity"/>
    <property type="evidence" value="ECO:0007669"/>
    <property type="project" value="UniProtKB-EC"/>
</dbReference>
<evidence type="ECO:0000256" key="3">
    <source>
        <dbReference type="ARBA" id="ARBA00004953"/>
    </source>
</evidence>
<accession>A0A6G7VGY3</accession>
<dbReference type="InterPro" id="IPR015422">
    <property type="entry name" value="PyrdxlP-dep_Trfase_small"/>
</dbReference>
<reference evidence="12" key="1">
    <citation type="submission" date="2020-01" db="EMBL/GenBank/DDBJ databases">
        <title>Caldichromatium gen. nov., sp. nov., a thermophilic purple sulfur bacterium member of the family Chromatiaceae isolated from Nakabusa hot spring, Japan.</title>
        <authorList>
            <person name="Saini M.K."/>
            <person name="Hanada S."/>
            <person name="Tank M."/>
        </authorList>
    </citation>
    <scope>NUCLEOTIDE SEQUENCE [LARGE SCALE GENOMIC DNA]</scope>
    <source>
        <strain evidence="12">No.7</strain>
    </source>
</reference>
<evidence type="ECO:0000256" key="1">
    <source>
        <dbReference type="ARBA" id="ARBA00001933"/>
    </source>
</evidence>
<dbReference type="InterPro" id="IPR004838">
    <property type="entry name" value="NHTrfase_class1_PyrdxlP-BS"/>
</dbReference>
<dbReference type="EMBL" id="CP048029">
    <property type="protein sequence ID" value="QIK39108.1"/>
    <property type="molecule type" value="Genomic_DNA"/>
</dbReference>